<feature type="region of interest" description="Disordered" evidence="2">
    <location>
        <begin position="118"/>
        <end position="137"/>
    </location>
</feature>
<evidence type="ECO:0000313" key="5">
    <source>
        <dbReference type="Proteomes" id="UP001630303"/>
    </source>
</evidence>
<keyword evidence="1" id="KW-0597">Phosphoprotein</keyword>
<gene>
    <name evidence="4" type="ORF">P5G46_15055</name>
</gene>
<name>A0ABW9GJ51_9MICO</name>
<evidence type="ECO:0000259" key="3">
    <source>
        <dbReference type="PROSITE" id="PS50006"/>
    </source>
</evidence>
<dbReference type="RefSeq" id="WP_076677893.1">
    <property type="nucleotide sequence ID" value="NZ_JAROCE010000007.1"/>
</dbReference>
<dbReference type="PROSITE" id="PS50006">
    <property type="entry name" value="FHA_DOMAIN"/>
    <property type="match status" value="1"/>
</dbReference>
<sequence length="258" mass="27157">MMNVSIDTDGTGVVTLPGQSVPITAADSDAARAQAVEVLVAYTATTGQRQYAHAIDTGTSLMLTIDPDGAVTVDREHARALAPVVEPAVDEEPAQPIRETVDELPATPAVLPEPAADTVPAPTPHIDPDFDLTSGGERRSRVRSAMITFDDGSTEIIRGTILLGRRPPEDAEGVDATVTVDDPARSVSKSHCILSFHDGTLWVTDQSSANGTTVTEPGKDPIDLTPGHARTVVTGTRLQIGDRSFTVTIPAPRATRAR</sequence>
<dbReference type="InterPro" id="IPR000253">
    <property type="entry name" value="FHA_dom"/>
</dbReference>
<dbReference type="InterPro" id="IPR008984">
    <property type="entry name" value="SMAD_FHA_dom_sf"/>
</dbReference>
<reference evidence="4 5" key="1">
    <citation type="submission" date="2023-03" db="EMBL/GenBank/DDBJ databases">
        <title>MT1 and MT2 Draft Genomes of Novel Species.</title>
        <authorList>
            <person name="Venkateswaran K."/>
        </authorList>
    </citation>
    <scope>NUCLEOTIDE SEQUENCE [LARGE SCALE GENOMIC DNA]</scope>
    <source>
        <strain evidence="4 5">IF8SW-P5</strain>
    </source>
</reference>
<accession>A0ABW9GJ51</accession>
<evidence type="ECO:0000256" key="2">
    <source>
        <dbReference type="SAM" id="MobiDB-lite"/>
    </source>
</evidence>
<dbReference type="CDD" id="cd00060">
    <property type="entry name" value="FHA"/>
    <property type="match status" value="1"/>
</dbReference>
<dbReference type="SMART" id="SM00240">
    <property type="entry name" value="FHA"/>
    <property type="match status" value="1"/>
</dbReference>
<evidence type="ECO:0000256" key="1">
    <source>
        <dbReference type="ARBA" id="ARBA00022553"/>
    </source>
</evidence>
<protein>
    <submittedName>
        <fullName evidence="4">FHA domain-containing protein</fullName>
    </submittedName>
</protein>
<feature type="domain" description="FHA" evidence="3">
    <location>
        <begin position="161"/>
        <end position="215"/>
    </location>
</feature>
<dbReference type="Proteomes" id="UP001630303">
    <property type="component" value="Unassembled WGS sequence"/>
</dbReference>
<organism evidence="4 5">
    <name type="scientific">Microbacterium mcarthurae</name>
    <dbReference type="NCBI Taxonomy" id="3035918"/>
    <lineage>
        <taxon>Bacteria</taxon>
        <taxon>Bacillati</taxon>
        <taxon>Actinomycetota</taxon>
        <taxon>Actinomycetes</taxon>
        <taxon>Micrococcales</taxon>
        <taxon>Microbacteriaceae</taxon>
        <taxon>Microbacterium</taxon>
    </lineage>
</organism>
<dbReference type="EMBL" id="JAROCE010000007">
    <property type="protein sequence ID" value="MFM2721837.1"/>
    <property type="molecule type" value="Genomic_DNA"/>
</dbReference>
<dbReference type="Pfam" id="PF00498">
    <property type="entry name" value="FHA"/>
    <property type="match status" value="1"/>
</dbReference>
<evidence type="ECO:0000313" key="4">
    <source>
        <dbReference type="EMBL" id="MFM2721837.1"/>
    </source>
</evidence>
<dbReference type="Gene3D" id="2.60.200.20">
    <property type="match status" value="1"/>
</dbReference>
<dbReference type="SUPFAM" id="SSF49879">
    <property type="entry name" value="SMAD/FHA domain"/>
    <property type="match status" value="1"/>
</dbReference>
<comment type="caution">
    <text evidence="4">The sequence shown here is derived from an EMBL/GenBank/DDBJ whole genome shotgun (WGS) entry which is preliminary data.</text>
</comment>
<proteinExistence type="predicted"/>
<keyword evidence="5" id="KW-1185">Reference proteome</keyword>